<dbReference type="Proteomes" id="UP000799421">
    <property type="component" value="Unassembled WGS sequence"/>
</dbReference>
<organism evidence="2 3">
    <name type="scientific">Piedraia hortae CBS 480.64</name>
    <dbReference type="NCBI Taxonomy" id="1314780"/>
    <lineage>
        <taxon>Eukaryota</taxon>
        <taxon>Fungi</taxon>
        <taxon>Dikarya</taxon>
        <taxon>Ascomycota</taxon>
        <taxon>Pezizomycotina</taxon>
        <taxon>Dothideomycetes</taxon>
        <taxon>Dothideomycetidae</taxon>
        <taxon>Capnodiales</taxon>
        <taxon>Piedraiaceae</taxon>
        <taxon>Piedraia</taxon>
    </lineage>
</organism>
<dbReference type="AlphaFoldDB" id="A0A6A7BYY9"/>
<evidence type="ECO:0000313" key="3">
    <source>
        <dbReference type="Proteomes" id="UP000799421"/>
    </source>
</evidence>
<dbReference type="EMBL" id="MU005989">
    <property type="protein sequence ID" value="KAF2859758.1"/>
    <property type="molecule type" value="Genomic_DNA"/>
</dbReference>
<feature type="region of interest" description="Disordered" evidence="1">
    <location>
        <begin position="96"/>
        <end position="132"/>
    </location>
</feature>
<feature type="compositionally biased region" description="Low complexity" evidence="1">
    <location>
        <begin position="436"/>
        <end position="456"/>
    </location>
</feature>
<sequence>MATPQRYRSQRRAQEAEDALSRSRSRSRYHRAEARPSTAPSPSPSRPVALPGPQPTGDLFPPPRPPPPRDGPPTSDQIRATASVVQLVPEDEHRGCFGLFRRRRGRPTAQEKDSRRSPVQTRTVLSDAPHSAVNGGERVISVEYGRESVLLPVTATTTPTDLIRLAAERLQAVNIRSAVLLEHFRSVGVQRPLRRYERIRDVMNSWDGDSSNALILVDPGVGRSEAELGLAGVPRLRPSQDLTWVLSYSQQVGKWDKRVVTLKSDGQITVGRDGGAAQNVCHLSDFDIYSPTADKVKRKIRPPKRICYAIKSQERASVFESTRLFVHFFCTNDRLVGDEFYAAVQGWRSWYLAQQVKTSRPPAPAAPVIPTVAGGFTKSASQFDTTASPERRLGSTRNHQAAVLTEDEPLGNFQRSLSVRAQSLKGSVSESERQRSQSTPRRTNNTTSLSRTSSQRANTLTQTVSNTTSRRGASRTDPTRTASTRSTRPPSPLVDLTPTYREPPQHVKKGRPVAPAKNGAALILSATSPDDPIGVPGLDVRGRR</sequence>
<dbReference type="Gene3D" id="3.10.20.90">
    <property type="entry name" value="Phosphatidylinositol 3-kinase Catalytic Subunit, Chain A, domain 1"/>
    <property type="match status" value="1"/>
</dbReference>
<keyword evidence="3" id="KW-1185">Reference proteome</keyword>
<dbReference type="InterPro" id="IPR029071">
    <property type="entry name" value="Ubiquitin-like_domsf"/>
</dbReference>
<evidence type="ECO:0000256" key="1">
    <source>
        <dbReference type="SAM" id="MobiDB-lite"/>
    </source>
</evidence>
<dbReference type="OrthoDB" id="43122at2759"/>
<evidence type="ECO:0008006" key="4">
    <source>
        <dbReference type="Google" id="ProtNLM"/>
    </source>
</evidence>
<protein>
    <recommendedName>
        <fullName evidence="4">PH domain-containing protein</fullName>
    </recommendedName>
</protein>
<evidence type="ECO:0000313" key="2">
    <source>
        <dbReference type="EMBL" id="KAF2859758.1"/>
    </source>
</evidence>
<proteinExistence type="predicted"/>
<dbReference type="Gene3D" id="2.30.29.30">
    <property type="entry name" value="Pleckstrin-homology domain (PH domain)/Phosphotyrosine-binding domain (PTB)"/>
    <property type="match status" value="1"/>
</dbReference>
<feature type="compositionally biased region" description="Low complexity" evidence="1">
    <location>
        <begin position="475"/>
        <end position="488"/>
    </location>
</feature>
<feature type="compositionally biased region" description="Polar residues" evidence="1">
    <location>
        <begin position="457"/>
        <end position="471"/>
    </location>
</feature>
<reference evidence="2" key="1">
    <citation type="journal article" date="2020" name="Stud. Mycol.">
        <title>101 Dothideomycetes genomes: a test case for predicting lifestyles and emergence of pathogens.</title>
        <authorList>
            <person name="Haridas S."/>
            <person name="Albert R."/>
            <person name="Binder M."/>
            <person name="Bloem J."/>
            <person name="Labutti K."/>
            <person name="Salamov A."/>
            <person name="Andreopoulos B."/>
            <person name="Baker S."/>
            <person name="Barry K."/>
            <person name="Bills G."/>
            <person name="Bluhm B."/>
            <person name="Cannon C."/>
            <person name="Castanera R."/>
            <person name="Culley D."/>
            <person name="Daum C."/>
            <person name="Ezra D."/>
            <person name="Gonzalez J."/>
            <person name="Henrissat B."/>
            <person name="Kuo A."/>
            <person name="Liang C."/>
            <person name="Lipzen A."/>
            <person name="Lutzoni F."/>
            <person name="Magnuson J."/>
            <person name="Mondo S."/>
            <person name="Nolan M."/>
            <person name="Ohm R."/>
            <person name="Pangilinan J."/>
            <person name="Park H.-J."/>
            <person name="Ramirez L."/>
            <person name="Alfaro M."/>
            <person name="Sun H."/>
            <person name="Tritt A."/>
            <person name="Yoshinaga Y."/>
            <person name="Zwiers L.-H."/>
            <person name="Turgeon B."/>
            <person name="Goodwin S."/>
            <person name="Spatafora J."/>
            <person name="Crous P."/>
            <person name="Grigoriev I."/>
        </authorList>
    </citation>
    <scope>NUCLEOTIDE SEQUENCE</scope>
    <source>
        <strain evidence="2">CBS 480.64</strain>
    </source>
</reference>
<accession>A0A6A7BYY9</accession>
<dbReference type="InterPro" id="IPR011993">
    <property type="entry name" value="PH-like_dom_sf"/>
</dbReference>
<feature type="compositionally biased region" description="Pro residues" evidence="1">
    <location>
        <begin position="39"/>
        <end position="71"/>
    </location>
</feature>
<feature type="region of interest" description="Disordered" evidence="1">
    <location>
        <begin position="1"/>
        <end position="76"/>
    </location>
</feature>
<name>A0A6A7BYY9_9PEZI</name>
<dbReference type="PANTHER" id="PTHR38700:SF1">
    <property type="entry name" value="PH DOMAIN-CONTAINING PROTEIN"/>
    <property type="match status" value="1"/>
</dbReference>
<feature type="compositionally biased region" description="Basic and acidic residues" evidence="1">
    <location>
        <begin position="12"/>
        <end position="21"/>
    </location>
</feature>
<dbReference type="PANTHER" id="PTHR38700">
    <property type="entry name" value="YALI0E22418P"/>
    <property type="match status" value="1"/>
</dbReference>
<dbReference type="SUPFAM" id="SSF54236">
    <property type="entry name" value="Ubiquitin-like"/>
    <property type="match status" value="1"/>
</dbReference>
<feature type="region of interest" description="Disordered" evidence="1">
    <location>
        <begin position="421"/>
        <end position="544"/>
    </location>
</feature>
<gene>
    <name evidence="2" type="ORF">K470DRAFT_93091</name>
</gene>
<feature type="region of interest" description="Disordered" evidence="1">
    <location>
        <begin position="380"/>
        <end position="409"/>
    </location>
</feature>